<dbReference type="STRING" id="1676925.ENSPKIP00000036984"/>
<dbReference type="GO" id="GO:0042572">
    <property type="term" value="P:retinol metabolic process"/>
    <property type="evidence" value="ECO:0007669"/>
    <property type="project" value="InterPro"/>
</dbReference>
<dbReference type="Pfam" id="PF04970">
    <property type="entry name" value="LRAT"/>
    <property type="match status" value="1"/>
</dbReference>
<evidence type="ECO:0000259" key="4">
    <source>
        <dbReference type="PROSITE" id="PS51934"/>
    </source>
</evidence>
<name>A0A3B3T296_9TELE</name>
<keyword evidence="3" id="KW-0732">Signal</keyword>
<keyword evidence="6" id="KW-1185">Reference proteome</keyword>
<feature type="chain" id="PRO_5017357001" evidence="3">
    <location>
        <begin position="21"/>
        <end position="226"/>
    </location>
</feature>
<dbReference type="Proteomes" id="UP000261540">
    <property type="component" value="Unplaced"/>
</dbReference>
<evidence type="ECO:0000256" key="1">
    <source>
        <dbReference type="PIRSR" id="PIRSR642288-1"/>
    </source>
</evidence>
<keyword evidence="2" id="KW-0472">Membrane</keyword>
<feature type="domain" description="LRAT" evidence="4">
    <location>
        <begin position="46"/>
        <end position="173"/>
    </location>
</feature>
<feature type="active site" description="Acyl-thioester intermediate" evidence="1">
    <location>
        <position position="157"/>
    </location>
</feature>
<dbReference type="GeneTree" id="ENSGT00510000047351"/>
<dbReference type="PROSITE" id="PS51934">
    <property type="entry name" value="LRAT"/>
    <property type="match status" value="1"/>
</dbReference>
<dbReference type="PANTHER" id="PTHR46678">
    <property type="entry name" value="LECITHIN RETINOL ACYLTRANSFERASE"/>
    <property type="match status" value="1"/>
</dbReference>
<evidence type="ECO:0000256" key="3">
    <source>
        <dbReference type="SAM" id="SignalP"/>
    </source>
</evidence>
<accession>A0A3B3T296</accession>
<dbReference type="AlphaFoldDB" id="A0A3B3T296"/>
<keyword evidence="2" id="KW-1133">Transmembrane helix</keyword>
<dbReference type="OrthoDB" id="421951at2759"/>
<reference evidence="5" key="1">
    <citation type="submission" date="2025-08" db="UniProtKB">
        <authorList>
            <consortium name="Ensembl"/>
        </authorList>
    </citation>
    <scope>IDENTIFICATION</scope>
</reference>
<dbReference type="GO" id="GO:0047173">
    <property type="term" value="F:phosphatidylcholine-retinol O-acyltransferase activity"/>
    <property type="evidence" value="ECO:0007669"/>
    <property type="project" value="InterPro"/>
</dbReference>
<reference evidence="5" key="2">
    <citation type="submission" date="2025-09" db="UniProtKB">
        <authorList>
            <consortium name="Ensembl"/>
        </authorList>
    </citation>
    <scope>IDENTIFICATION</scope>
</reference>
<dbReference type="InterPro" id="IPR042288">
    <property type="entry name" value="LRAT"/>
</dbReference>
<keyword evidence="2" id="KW-0812">Transmembrane</keyword>
<feature type="transmembrane region" description="Helical" evidence="2">
    <location>
        <begin position="191"/>
        <end position="224"/>
    </location>
</feature>
<dbReference type="PANTHER" id="PTHR46678:SF1">
    <property type="entry name" value="LECITHIN RETINOL ACYLTRANSFERASE"/>
    <property type="match status" value="1"/>
</dbReference>
<dbReference type="Gene3D" id="3.90.1720.10">
    <property type="entry name" value="endopeptidase domain like (from Nostoc punctiforme)"/>
    <property type="match status" value="1"/>
</dbReference>
<sequence length="226" mass="25024">MLDPLTFLLEKVLLFARLSAFHSISSGDDARTASRCEGSKLRRGDLLEVPRTLFIHFGIYLGDNKVAHLMPDIMPLITNDKSQIQKTVTNKRLLLGVLAKNATIRVDTVEDFAYGSPVLLNAMDDALKTPPLPNEEVARRAEKLVGAIAYSLLWSNCEHFATYCRYGAASSFQTEKFCESLKSVIRDQRSIFLSALVGVMSIIYLGIAPSTTLPTILVPFLLWMAG</sequence>
<evidence type="ECO:0000313" key="6">
    <source>
        <dbReference type="Proteomes" id="UP000261540"/>
    </source>
</evidence>
<evidence type="ECO:0000313" key="5">
    <source>
        <dbReference type="Ensembl" id="ENSPKIP00000036984.1"/>
    </source>
</evidence>
<dbReference type="InterPro" id="IPR007053">
    <property type="entry name" value="LRAT_dom"/>
</dbReference>
<evidence type="ECO:0000256" key="2">
    <source>
        <dbReference type="SAM" id="Phobius"/>
    </source>
</evidence>
<feature type="signal peptide" evidence="3">
    <location>
        <begin position="1"/>
        <end position="20"/>
    </location>
</feature>
<dbReference type="Ensembl" id="ENSPKIT00000017938.1">
    <property type="protein sequence ID" value="ENSPKIP00000036984.1"/>
    <property type="gene ID" value="ENSPKIG00000015351.1"/>
</dbReference>
<proteinExistence type="predicted"/>
<dbReference type="GO" id="GO:0005791">
    <property type="term" value="C:rough endoplasmic reticulum"/>
    <property type="evidence" value="ECO:0007669"/>
    <property type="project" value="TreeGrafter"/>
</dbReference>
<protein>
    <submittedName>
        <fullName evidence="5">Lecithin retinol acyltransferase</fullName>
    </submittedName>
</protein>
<organism evidence="5 6">
    <name type="scientific">Paramormyrops kingsleyae</name>
    <dbReference type="NCBI Taxonomy" id="1676925"/>
    <lineage>
        <taxon>Eukaryota</taxon>
        <taxon>Metazoa</taxon>
        <taxon>Chordata</taxon>
        <taxon>Craniata</taxon>
        <taxon>Vertebrata</taxon>
        <taxon>Euteleostomi</taxon>
        <taxon>Actinopterygii</taxon>
        <taxon>Neopterygii</taxon>
        <taxon>Teleostei</taxon>
        <taxon>Osteoglossocephala</taxon>
        <taxon>Osteoglossomorpha</taxon>
        <taxon>Osteoglossiformes</taxon>
        <taxon>Mormyridae</taxon>
        <taxon>Paramormyrops</taxon>
    </lineage>
</organism>
<dbReference type="GO" id="GO:0006776">
    <property type="term" value="P:vitamin A metabolic process"/>
    <property type="evidence" value="ECO:0007669"/>
    <property type="project" value="TreeGrafter"/>
</dbReference>